<dbReference type="AlphaFoldDB" id="E0NU99"/>
<reference evidence="1" key="1">
    <citation type="submission" date="2010-07" db="EMBL/GenBank/DDBJ databases">
        <authorList>
            <person name="Muzny D."/>
            <person name="Qin X."/>
            <person name="Deng J."/>
            <person name="Jiang H."/>
            <person name="Liu Y."/>
            <person name="Qu J."/>
            <person name="Song X.-Z."/>
            <person name="Zhang L."/>
            <person name="Thornton R."/>
            <person name="Coyle M."/>
            <person name="Francisco L."/>
            <person name="Jackson L."/>
            <person name="Javaid M."/>
            <person name="Korchina V."/>
            <person name="Kovar C."/>
            <person name="Mata R."/>
            <person name="Mathew T."/>
            <person name="Ngo R."/>
            <person name="Nguyen L."/>
            <person name="Nguyen N."/>
            <person name="Okwuonu G."/>
            <person name="Ongeri F."/>
            <person name="Pham C."/>
            <person name="Simmons D."/>
            <person name="Wilczek-Boney K."/>
            <person name="Hale W."/>
            <person name="Jakkamsetti A."/>
            <person name="Pham P."/>
            <person name="Ruth R."/>
            <person name="San Lucas F."/>
            <person name="Warren J."/>
            <person name="Zhang J."/>
            <person name="Zhao Z."/>
            <person name="Zhou C."/>
            <person name="Zhu D."/>
            <person name="Lee S."/>
            <person name="Bess C."/>
            <person name="Blankenburg K."/>
            <person name="Forbes L."/>
            <person name="Fu Q."/>
            <person name="Gubbala S."/>
            <person name="Hirani K."/>
            <person name="Jayaseelan J.C."/>
            <person name="Lara F."/>
            <person name="Munidasa M."/>
            <person name="Palculict T."/>
            <person name="Patil S."/>
            <person name="Pu L.-L."/>
            <person name="Saada N."/>
            <person name="Tang L."/>
            <person name="Weissenberger G."/>
            <person name="Zhu Y."/>
            <person name="Hemphill L."/>
            <person name="Shang Y."/>
            <person name="Youmans B."/>
            <person name="Ayvaz T."/>
            <person name="Ross M."/>
            <person name="Santibanez J."/>
            <person name="Aqrawi P."/>
            <person name="Gross S."/>
            <person name="Joshi V."/>
            <person name="Fowler G."/>
            <person name="Nazareth L."/>
            <person name="Reid J."/>
            <person name="Worley K."/>
            <person name="Petrosino J."/>
            <person name="Highlander S."/>
            <person name="Gibbs R."/>
        </authorList>
    </citation>
    <scope>NUCLEOTIDE SEQUENCE [LARGE SCALE GENOMIC DNA]</scope>
    <source>
        <strain evidence="1">DSM 16973</strain>
    </source>
</reference>
<protein>
    <submittedName>
        <fullName evidence="1">Uncharacterized protein</fullName>
    </submittedName>
</protein>
<comment type="caution">
    <text evidence="1">The sequence shown here is derived from an EMBL/GenBank/DDBJ whole genome shotgun (WGS) entry which is preliminary data.</text>
</comment>
<gene>
    <name evidence="1" type="ORF">HMPREF0658_1752</name>
</gene>
<proteinExistence type="predicted"/>
<dbReference type="Proteomes" id="UP000004394">
    <property type="component" value="Unassembled WGS sequence"/>
</dbReference>
<dbReference type="STRING" id="862515.HMPREF0658_1752"/>
<accession>E0NU99</accession>
<dbReference type="HOGENOM" id="CLU_2509928_0_0_10"/>
<evidence type="ECO:0000313" key="2">
    <source>
        <dbReference type="Proteomes" id="UP000004394"/>
    </source>
</evidence>
<sequence length="85" mass="9633">MSPFSFPPARREPSCRLRPFLRKPLGVSQTLLTFAAMKQISNHHTTMNAVQKKVCFSASFNALYLHTPEKSVTHTHTHTFAPPVR</sequence>
<keyword evidence="2" id="KW-1185">Reference proteome</keyword>
<evidence type="ECO:0000313" key="1">
    <source>
        <dbReference type="EMBL" id="EFM01190.1"/>
    </source>
</evidence>
<dbReference type="EMBL" id="AEEI01000052">
    <property type="protein sequence ID" value="EFM01190.1"/>
    <property type="molecule type" value="Genomic_DNA"/>
</dbReference>
<dbReference type="BioCyc" id="PMAR862515-HMP:GMOO-1777-MONOMER"/>
<name>E0NU99_9BACT</name>
<organism evidence="1 2">
    <name type="scientific">Hoylesella marshii DSM 16973 = JCM 13450</name>
    <dbReference type="NCBI Taxonomy" id="862515"/>
    <lineage>
        <taxon>Bacteria</taxon>
        <taxon>Pseudomonadati</taxon>
        <taxon>Bacteroidota</taxon>
        <taxon>Bacteroidia</taxon>
        <taxon>Bacteroidales</taxon>
        <taxon>Prevotellaceae</taxon>
        <taxon>Hoylesella</taxon>
    </lineage>
</organism>